<dbReference type="RefSeq" id="WP_290264315.1">
    <property type="nucleotide sequence ID" value="NZ_JAUFQG010000006.1"/>
</dbReference>
<keyword evidence="1 2" id="KW-0732">Signal</keyword>
<gene>
    <name evidence="3" type="ORF">ACFOX3_10450</name>
</gene>
<reference evidence="4" key="1">
    <citation type="journal article" date="2019" name="Int. J. Syst. Evol. Microbiol.">
        <title>The Global Catalogue of Microorganisms (GCM) 10K type strain sequencing project: providing services to taxonomists for standard genome sequencing and annotation.</title>
        <authorList>
            <consortium name="The Broad Institute Genomics Platform"/>
            <consortium name="The Broad Institute Genome Sequencing Center for Infectious Disease"/>
            <person name="Wu L."/>
            <person name="Ma J."/>
        </authorList>
    </citation>
    <scope>NUCLEOTIDE SEQUENCE [LARGE SCALE GENOMIC DNA]</scope>
    <source>
        <strain evidence="4">CECT 8570</strain>
    </source>
</reference>
<dbReference type="PROSITE" id="PS51257">
    <property type="entry name" value="PROKAR_LIPOPROTEIN"/>
    <property type="match status" value="1"/>
</dbReference>
<comment type="caution">
    <text evidence="3">The sequence shown here is derived from an EMBL/GenBank/DDBJ whole genome shotgun (WGS) entry which is preliminary data.</text>
</comment>
<name>A0ABV8V5K9_9GAMM</name>
<feature type="signal peptide" evidence="2">
    <location>
        <begin position="1"/>
        <end position="18"/>
    </location>
</feature>
<dbReference type="InterPro" id="IPR037873">
    <property type="entry name" value="BamE-like"/>
</dbReference>
<evidence type="ECO:0000313" key="3">
    <source>
        <dbReference type="EMBL" id="MFC4362726.1"/>
    </source>
</evidence>
<protein>
    <submittedName>
        <fullName evidence="3">DUF3192 domain-containing protein</fullName>
    </submittedName>
</protein>
<keyword evidence="4" id="KW-1185">Reference proteome</keyword>
<organism evidence="3 4">
    <name type="scientific">Simiduia curdlanivorans</name>
    <dbReference type="NCBI Taxonomy" id="1492769"/>
    <lineage>
        <taxon>Bacteria</taxon>
        <taxon>Pseudomonadati</taxon>
        <taxon>Pseudomonadota</taxon>
        <taxon>Gammaproteobacteria</taxon>
        <taxon>Cellvibrionales</taxon>
        <taxon>Cellvibrionaceae</taxon>
        <taxon>Simiduia</taxon>
    </lineage>
</organism>
<dbReference type="EMBL" id="JBHSCX010000009">
    <property type="protein sequence ID" value="MFC4362726.1"/>
    <property type="molecule type" value="Genomic_DNA"/>
</dbReference>
<accession>A0ABV8V5K9</accession>
<feature type="chain" id="PRO_5045652796" evidence="2">
    <location>
        <begin position="19"/>
        <end position="120"/>
    </location>
</feature>
<evidence type="ECO:0000256" key="1">
    <source>
        <dbReference type="ARBA" id="ARBA00022729"/>
    </source>
</evidence>
<evidence type="ECO:0000256" key="2">
    <source>
        <dbReference type="SAM" id="SignalP"/>
    </source>
</evidence>
<sequence>MKLTSLLLATVTASLLSACIYINKGGDSNSDWEKTERENKAVISSLQINTAEMDIRSRLGEPDFSEGYTDNDADVRVLFYRTQRQKEDGITSKNECTPLVFRNGKLIGWGDKAYSSHQNH</sequence>
<proteinExistence type="predicted"/>
<dbReference type="Gene3D" id="3.30.1450.10">
    <property type="match status" value="1"/>
</dbReference>
<dbReference type="Pfam" id="PF11399">
    <property type="entry name" value="DUF3192"/>
    <property type="match status" value="1"/>
</dbReference>
<dbReference type="InterPro" id="IPR021534">
    <property type="entry name" value="DUF3192"/>
</dbReference>
<evidence type="ECO:0000313" key="4">
    <source>
        <dbReference type="Proteomes" id="UP001595840"/>
    </source>
</evidence>
<dbReference type="Proteomes" id="UP001595840">
    <property type="component" value="Unassembled WGS sequence"/>
</dbReference>